<name>A0A915L560_ROMCU</name>
<evidence type="ECO:0000313" key="3">
    <source>
        <dbReference type="WBParaSite" id="nRc.2.0.1.t45897-RA"/>
    </source>
</evidence>
<dbReference type="AlphaFoldDB" id="A0A915L560"/>
<protein>
    <submittedName>
        <fullName evidence="3">Apple domain-containing protein</fullName>
    </submittedName>
</protein>
<dbReference type="InterPro" id="IPR003609">
    <property type="entry name" value="Pan_app"/>
</dbReference>
<organism evidence="2 3">
    <name type="scientific">Romanomermis culicivorax</name>
    <name type="common">Nematode worm</name>
    <dbReference type="NCBI Taxonomy" id="13658"/>
    <lineage>
        <taxon>Eukaryota</taxon>
        <taxon>Metazoa</taxon>
        <taxon>Ecdysozoa</taxon>
        <taxon>Nematoda</taxon>
        <taxon>Enoplea</taxon>
        <taxon>Dorylaimia</taxon>
        <taxon>Mermithida</taxon>
        <taxon>Mermithoidea</taxon>
        <taxon>Mermithidae</taxon>
        <taxon>Romanomermis</taxon>
    </lineage>
</organism>
<dbReference type="Pfam" id="PF00024">
    <property type="entry name" value="PAN_1"/>
    <property type="match status" value="1"/>
</dbReference>
<accession>A0A915L560</accession>
<reference evidence="3" key="1">
    <citation type="submission" date="2022-11" db="UniProtKB">
        <authorList>
            <consortium name="WormBaseParasite"/>
        </authorList>
    </citation>
    <scope>IDENTIFICATION</scope>
</reference>
<dbReference type="SMART" id="SM00473">
    <property type="entry name" value="PAN_AP"/>
    <property type="match status" value="1"/>
</dbReference>
<dbReference type="Proteomes" id="UP000887565">
    <property type="component" value="Unplaced"/>
</dbReference>
<evidence type="ECO:0000259" key="1">
    <source>
        <dbReference type="PROSITE" id="PS50948"/>
    </source>
</evidence>
<evidence type="ECO:0000313" key="2">
    <source>
        <dbReference type="Proteomes" id="UP000887565"/>
    </source>
</evidence>
<dbReference type="WBParaSite" id="nRc.2.0.1.t45897-RA">
    <property type="protein sequence ID" value="nRc.2.0.1.t45897-RA"/>
    <property type="gene ID" value="nRc.2.0.1.g45897"/>
</dbReference>
<dbReference type="PROSITE" id="PS50948">
    <property type="entry name" value="PAN"/>
    <property type="match status" value="1"/>
</dbReference>
<sequence length="151" mass="17515">MDIKPIILLICMRVYSASNCEPIFVRWSRVRLNLSAKLSKAENLSDCSLTCASDVNCLGFNHKQGANYLSNDCQIFYDDQKFNVDDHVEADDRFSYYWKYCTDKQHYSEAGHEIDDFIHTRLWKSEMSEEGLSGQLCFAVRCRRAPYGTQV</sequence>
<keyword evidence="2" id="KW-1185">Reference proteome</keyword>
<feature type="domain" description="Apple" evidence="1">
    <location>
        <begin position="20"/>
        <end position="101"/>
    </location>
</feature>
<proteinExistence type="predicted"/>